<dbReference type="InterPro" id="IPR036770">
    <property type="entry name" value="Ankyrin_rpt-contain_sf"/>
</dbReference>
<dbReference type="PROSITE" id="PS50297">
    <property type="entry name" value="ANK_REP_REGION"/>
    <property type="match status" value="4"/>
</dbReference>
<dbReference type="Pfam" id="PF12796">
    <property type="entry name" value="Ank_2"/>
    <property type="match status" value="2"/>
</dbReference>
<feature type="region of interest" description="Disordered" evidence="2">
    <location>
        <begin position="611"/>
        <end position="708"/>
    </location>
</feature>
<evidence type="ECO:0000313" key="3">
    <source>
        <dbReference type="EMBL" id="GMH94749.1"/>
    </source>
</evidence>
<feature type="compositionally biased region" description="Acidic residues" evidence="2">
    <location>
        <begin position="678"/>
        <end position="708"/>
    </location>
</feature>
<feature type="region of interest" description="Disordered" evidence="2">
    <location>
        <begin position="152"/>
        <end position="205"/>
    </location>
</feature>
<evidence type="ECO:0000256" key="2">
    <source>
        <dbReference type="SAM" id="MobiDB-lite"/>
    </source>
</evidence>
<feature type="compositionally biased region" description="Basic and acidic residues" evidence="2">
    <location>
        <begin position="633"/>
        <end position="649"/>
    </location>
</feature>
<dbReference type="InterPro" id="IPR002110">
    <property type="entry name" value="Ankyrin_rpt"/>
</dbReference>
<dbReference type="PANTHER" id="PTHR24133">
    <property type="entry name" value="ANKYRIN DOMAIN-CONTAINING"/>
    <property type="match status" value="1"/>
</dbReference>
<dbReference type="SUPFAM" id="SSF48403">
    <property type="entry name" value="Ankyrin repeat"/>
    <property type="match status" value="1"/>
</dbReference>
<feature type="repeat" description="ANK" evidence="1">
    <location>
        <begin position="378"/>
        <end position="410"/>
    </location>
</feature>
<feature type="repeat" description="ANK" evidence="1">
    <location>
        <begin position="411"/>
        <end position="443"/>
    </location>
</feature>
<evidence type="ECO:0000313" key="4">
    <source>
        <dbReference type="Proteomes" id="UP001165160"/>
    </source>
</evidence>
<protein>
    <submittedName>
        <fullName evidence="3">Uncharacterized protein</fullName>
    </submittedName>
</protein>
<proteinExistence type="predicted"/>
<dbReference type="SMART" id="SM00248">
    <property type="entry name" value="ANK"/>
    <property type="match status" value="6"/>
</dbReference>
<feature type="repeat" description="ANK" evidence="1">
    <location>
        <begin position="306"/>
        <end position="338"/>
    </location>
</feature>
<feature type="region of interest" description="Disordered" evidence="2">
    <location>
        <begin position="451"/>
        <end position="500"/>
    </location>
</feature>
<name>A0A9W7BW52_9STRA</name>
<dbReference type="Proteomes" id="UP001165160">
    <property type="component" value="Unassembled WGS sequence"/>
</dbReference>
<dbReference type="PROSITE" id="PS50088">
    <property type="entry name" value="ANK_REPEAT"/>
    <property type="match status" value="5"/>
</dbReference>
<accession>A0A9W7BW52</accession>
<sequence>MAAFSFSQERDMMFGLRSTGHSRQSEDLPSAMFSAILDDDSLQLLACLEVAAEASERDGEGKDERAIPSLIQTLVSHPLPSHLPPPPDFEPSGSPLHLCCVLDRPVHLALLLIAGGDVEARHGGFRRSVIHESCCSGEGGCLDVLLEVATSHVSEEEDQEQEQGREEGGKQPPPPVSFHTPSRPKSPLGQMPEGSPTSVSQFGGEGEAADFKSKLYLARQLLMKRPNFNPISDPNPDKDVPIHITLMRSMSVPASVSSSLNPHLVQSATDGHGNTPLHWASFKNLPSQVASLLRIGADPNFRAHPSGWTPLHDAAYSDAARAMKLLLSSGANVDSKAASGATPLCFAAQEDCPDCCDLLLSSGASANVRCEGGEGRFSGYTPLHYTAHYNAHRSAKVLVTLGAEMEIRDEMGRLPIHVATSRGSCDVLKELLKAGAQAVIKGDPAPSVPVSPNLSAVPAPPAAPQGENIAQALPIPGPTTHHQLVNLPPPPPSPPLTSLLPHSPVRSSKPWNCITQLQIDACSSLIISADSGWSPKTHHVFTPTDRKGILEVLRVGKRLEQTGTGLHVLDLWPFILGFCGRGWFLDEQVESGQATPKAAPVKVTGYSFFKTGEDYDEGSEEEEYDTDDEDSVRDDRLPPPPPKTERVVEEMEPFSLEGAAVTGQPLGVQGLISWSDFRDDDDDDEDDEDGEEDEEGGEEEIGCEADGE</sequence>
<feature type="repeat" description="ANK" evidence="1">
    <location>
        <begin position="272"/>
        <end position="304"/>
    </location>
</feature>
<evidence type="ECO:0000256" key="1">
    <source>
        <dbReference type="PROSITE-ProRule" id="PRU00023"/>
    </source>
</evidence>
<comment type="caution">
    <text evidence="3">The sequence shown here is derived from an EMBL/GenBank/DDBJ whole genome shotgun (WGS) entry which is preliminary data.</text>
</comment>
<reference evidence="4" key="1">
    <citation type="journal article" date="2023" name="Commun. Biol.">
        <title>Genome analysis of Parmales, the sister group of diatoms, reveals the evolutionary specialization of diatoms from phago-mixotrophs to photoautotrophs.</title>
        <authorList>
            <person name="Ban H."/>
            <person name="Sato S."/>
            <person name="Yoshikawa S."/>
            <person name="Yamada K."/>
            <person name="Nakamura Y."/>
            <person name="Ichinomiya M."/>
            <person name="Sato N."/>
            <person name="Blanc-Mathieu R."/>
            <person name="Endo H."/>
            <person name="Kuwata A."/>
            <person name="Ogata H."/>
        </authorList>
    </citation>
    <scope>NUCLEOTIDE SEQUENCE [LARGE SCALE GENOMIC DNA]</scope>
    <source>
        <strain evidence="4">NIES 3699</strain>
    </source>
</reference>
<dbReference type="InterPro" id="IPR052391">
    <property type="entry name" value="E3_Ligase-Neurotoxin"/>
</dbReference>
<dbReference type="AlphaFoldDB" id="A0A9W7BW52"/>
<keyword evidence="4" id="KW-1185">Reference proteome</keyword>
<organism evidence="3 4">
    <name type="scientific">Triparma verrucosa</name>
    <dbReference type="NCBI Taxonomy" id="1606542"/>
    <lineage>
        <taxon>Eukaryota</taxon>
        <taxon>Sar</taxon>
        <taxon>Stramenopiles</taxon>
        <taxon>Ochrophyta</taxon>
        <taxon>Bolidophyceae</taxon>
        <taxon>Parmales</taxon>
        <taxon>Triparmaceae</taxon>
        <taxon>Triparma</taxon>
    </lineage>
</organism>
<dbReference type="PANTHER" id="PTHR24133:SF40">
    <property type="entry name" value="ANKYRIN REPEAT DOMAIN 44"/>
    <property type="match status" value="1"/>
</dbReference>
<gene>
    <name evidence="3" type="ORF">TrVE_jg11065</name>
</gene>
<dbReference type="EMBL" id="BRXX01000159">
    <property type="protein sequence ID" value="GMH94749.1"/>
    <property type="molecule type" value="Genomic_DNA"/>
</dbReference>
<feature type="compositionally biased region" description="Acidic residues" evidence="2">
    <location>
        <begin position="614"/>
        <end position="632"/>
    </location>
</feature>
<keyword evidence="1" id="KW-0040">ANK repeat</keyword>
<dbReference type="Gene3D" id="1.25.40.20">
    <property type="entry name" value="Ankyrin repeat-containing domain"/>
    <property type="match status" value="1"/>
</dbReference>
<feature type="repeat" description="ANK" evidence="1">
    <location>
        <begin position="339"/>
        <end position="371"/>
    </location>
</feature>